<reference evidence="1" key="1">
    <citation type="submission" date="2021-04" db="EMBL/GenBank/DDBJ databases">
        <title>The genome sequence of Ideonella sp. 4Y11.</title>
        <authorList>
            <person name="Liu Y."/>
        </authorList>
    </citation>
    <scope>NUCLEOTIDE SEQUENCE</scope>
    <source>
        <strain evidence="1">4Y11</strain>
    </source>
</reference>
<comment type="caution">
    <text evidence="1">The sequence shown here is derived from an EMBL/GenBank/DDBJ whole genome shotgun (WGS) entry which is preliminary data.</text>
</comment>
<name>A0A940YG83_9BURK</name>
<sequence length="108" mass="11851">MDLKLPIRIIDELDDDIVESTGILDLASGEIFDVKLSDANDPPYDGFPAEDESYDFTSGVLSNGKKEVEFRVEVDVVGRRYSVTPSELLELKGRAAKLFSAPPGTSTR</sequence>
<organism evidence="1 2">
    <name type="scientific">Ideonella aquatica</name>
    <dbReference type="NCBI Taxonomy" id="2824119"/>
    <lineage>
        <taxon>Bacteria</taxon>
        <taxon>Pseudomonadati</taxon>
        <taxon>Pseudomonadota</taxon>
        <taxon>Betaproteobacteria</taxon>
        <taxon>Burkholderiales</taxon>
        <taxon>Sphaerotilaceae</taxon>
        <taxon>Ideonella</taxon>
    </lineage>
</organism>
<dbReference type="EMBL" id="JAGQDE010000001">
    <property type="protein sequence ID" value="MBQ0957606.1"/>
    <property type="molecule type" value="Genomic_DNA"/>
</dbReference>
<dbReference type="AlphaFoldDB" id="A0A940YG83"/>
<gene>
    <name evidence="1" type="ORF">KAK06_01425</name>
</gene>
<proteinExistence type="predicted"/>
<evidence type="ECO:0000313" key="2">
    <source>
        <dbReference type="Proteomes" id="UP000678374"/>
    </source>
</evidence>
<dbReference type="RefSeq" id="WP_210799924.1">
    <property type="nucleotide sequence ID" value="NZ_JAGQDE010000001.1"/>
</dbReference>
<accession>A0A940YG83</accession>
<dbReference type="Proteomes" id="UP000678374">
    <property type="component" value="Unassembled WGS sequence"/>
</dbReference>
<protein>
    <submittedName>
        <fullName evidence="1">Uncharacterized protein</fullName>
    </submittedName>
</protein>
<keyword evidence="2" id="KW-1185">Reference proteome</keyword>
<evidence type="ECO:0000313" key="1">
    <source>
        <dbReference type="EMBL" id="MBQ0957606.1"/>
    </source>
</evidence>